<dbReference type="PATRIC" id="fig|665952.3.peg.1922"/>
<feature type="transmembrane region" description="Helical" evidence="8">
    <location>
        <begin position="72"/>
        <end position="92"/>
    </location>
</feature>
<feature type="transmembrane region" description="Helical" evidence="8">
    <location>
        <begin position="162"/>
        <end position="186"/>
    </location>
</feature>
<dbReference type="GO" id="GO:0005886">
    <property type="term" value="C:plasma membrane"/>
    <property type="evidence" value="ECO:0007669"/>
    <property type="project" value="UniProtKB-SubCell"/>
</dbReference>
<evidence type="ECO:0000256" key="1">
    <source>
        <dbReference type="ARBA" id="ARBA00004651"/>
    </source>
</evidence>
<dbReference type="GO" id="GO:0033214">
    <property type="term" value="P:siderophore-iron import into cell"/>
    <property type="evidence" value="ECO:0007669"/>
    <property type="project" value="TreeGrafter"/>
</dbReference>
<evidence type="ECO:0000256" key="3">
    <source>
        <dbReference type="ARBA" id="ARBA00022448"/>
    </source>
</evidence>
<keyword evidence="3" id="KW-0813">Transport</keyword>
<proteinExistence type="inferred from homology"/>
<dbReference type="InterPro" id="IPR037294">
    <property type="entry name" value="ABC_BtuC-like"/>
</dbReference>
<evidence type="ECO:0008006" key="11">
    <source>
        <dbReference type="Google" id="ProtNLM"/>
    </source>
</evidence>
<dbReference type="GO" id="GO:0022857">
    <property type="term" value="F:transmembrane transporter activity"/>
    <property type="evidence" value="ECO:0007669"/>
    <property type="project" value="InterPro"/>
</dbReference>
<evidence type="ECO:0000256" key="8">
    <source>
        <dbReference type="SAM" id="Phobius"/>
    </source>
</evidence>
<feature type="transmembrane region" description="Helical" evidence="8">
    <location>
        <begin position="21"/>
        <end position="43"/>
    </location>
</feature>
<accession>G9QLJ6</accession>
<evidence type="ECO:0000256" key="6">
    <source>
        <dbReference type="ARBA" id="ARBA00022989"/>
    </source>
</evidence>
<evidence type="ECO:0000256" key="4">
    <source>
        <dbReference type="ARBA" id="ARBA00022475"/>
    </source>
</evidence>
<organism evidence="9 10">
    <name type="scientific">Bacillus smithii 7_3_47FAA</name>
    <dbReference type="NCBI Taxonomy" id="665952"/>
    <lineage>
        <taxon>Bacteria</taxon>
        <taxon>Bacillati</taxon>
        <taxon>Bacillota</taxon>
        <taxon>Bacilli</taxon>
        <taxon>Bacillales</taxon>
        <taxon>Bacillaceae</taxon>
        <taxon>Bacillus</taxon>
    </lineage>
</organism>
<keyword evidence="5 8" id="KW-0812">Transmembrane</keyword>
<evidence type="ECO:0000256" key="2">
    <source>
        <dbReference type="ARBA" id="ARBA00007935"/>
    </source>
</evidence>
<dbReference type="PANTHER" id="PTHR30472:SF58">
    <property type="entry name" value="IRON(3+)-HYDROXAMATE IMPORT SYSTEM PERMEASE PROTEIN FHUB"/>
    <property type="match status" value="1"/>
</dbReference>
<comment type="caution">
    <text evidence="9">The sequence shown here is derived from an EMBL/GenBank/DDBJ whole genome shotgun (WGS) entry which is preliminary data.</text>
</comment>
<sequence>MDEISQVYHQKLTSRRVIMTISLLIVGLILLVFGIGLSISLGAKDISFSTVMNSIFTGKHALDSQIVRDVRLPRAVAAALVGAFLAVSGAVMQGMTRNPIAEPSVLGITQGATLTISIAFAMQAKIGGAGLMFIAFIGASLSGLLVYFLSSRSKNGVDPAKLALAGTALGTLFISVAVAIAMYHNLSQQLSFWIVGGLTTAKWEGVQLLFFAGIWGVIAAIILSPSITILSLGEEVAIGLGKKTNTVRIMGIIIVILLSGSSVAVAGNIAFVGLIVPQIVRSLVGPDYRLIIPCSFVLGATLLVFSDIIARMINQPYETPVGSITALLGVPFFLYLVRKGARVS</sequence>
<evidence type="ECO:0000256" key="5">
    <source>
        <dbReference type="ARBA" id="ARBA00022692"/>
    </source>
</evidence>
<reference evidence="9 10" key="1">
    <citation type="submission" date="2011-09" db="EMBL/GenBank/DDBJ databases">
        <title>The Genome Sequence of Bacillus smithii 7_3_47FAA.</title>
        <authorList>
            <consortium name="The Broad Institute Genome Sequencing Platform"/>
            <person name="Earl A."/>
            <person name="Ward D."/>
            <person name="Feldgarden M."/>
            <person name="Gevers D."/>
            <person name="Daigneault M."/>
            <person name="Strauss J."/>
            <person name="Allen-Vercoe E."/>
            <person name="Young S.K."/>
            <person name="Zeng Q."/>
            <person name="Gargeya S."/>
            <person name="Fitzgerald M."/>
            <person name="Haas B."/>
            <person name="Abouelleil A."/>
            <person name="Alvarado L."/>
            <person name="Arachchi H.M."/>
            <person name="Berlin A."/>
            <person name="Brown A."/>
            <person name="Chapman S.B."/>
            <person name="Chen Z."/>
            <person name="Dunbar C."/>
            <person name="Freedman E."/>
            <person name="Gearin G."/>
            <person name="Goldberg J."/>
            <person name="Griggs A."/>
            <person name="Gujja S."/>
            <person name="Heiman D."/>
            <person name="Howarth C."/>
            <person name="Larson L."/>
            <person name="Lui A."/>
            <person name="MacDonald P.J.P."/>
            <person name="Montmayeur A."/>
            <person name="Murphy C."/>
            <person name="Neiman D."/>
            <person name="Pearson M."/>
            <person name="Priest M."/>
            <person name="Roberts A."/>
            <person name="Saif S."/>
            <person name="Shea T."/>
            <person name="Shenoy N."/>
            <person name="Sisk P."/>
            <person name="Stolte C."/>
            <person name="Sykes S."/>
            <person name="Wortman J."/>
            <person name="Nusbaum C."/>
            <person name="Birren B."/>
        </authorList>
    </citation>
    <scope>NUCLEOTIDE SEQUENCE [LARGE SCALE GENOMIC DNA]</scope>
    <source>
        <strain evidence="9 10">7_3_47FAA</strain>
    </source>
</reference>
<dbReference type="HOGENOM" id="CLU_013016_1_0_9"/>
<dbReference type="EMBL" id="ACWF01000101">
    <property type="protein sequence ID" value="EHL77955.1"/>
    <property type="molecule type" value="Genomic_DNA"/>
</dbReference>
<dbReference type="Pfam" id="PF01032">
    <property type="entry name" value="FecCD"/>
    <property type="match status" value="1"/>
</dbReference>
<keyword evidence="10" id="KW-1185">Reference proteome</keyword>
<protein>
    <recommendedName>
        <fullName evidence="11">Iron(3+)-hydroxamate import system permease fhuB</fullName>
    </recommendedName>
</protein>
<feature type="transmembrane region" description="Helical" evidence="8">
    <location>
        <begin position="128"/>
        <end position="150"/>
    </location>
</feature>
<feature type="transmembrane region" description="Helical" evidence="8">
    <location>
        <begin position="321"/>
        <end position="338"/>
    </location>
</feature>
<dbReference type="Gene3D" id="1.10.3470.10">
    <property type="entry name" value="ABC transporter involved in vitamin B12 uptake, BtuC"/>
    <property type="match status" value="1"/>
</dbReference>
<comment type="similarity">
    <text evidence="2">Belongs to the binding-protein-dependent transport system permease family. FecCD subfamily.</text>
</comment>
<dbReference type="SUPFAM" id="SSF81345">
    <property type="entry name" value="ABC transporter involved in vitamin B12 uptake, BtuC"/>
    <property type="match status" value="1"/>
</dbReference>
<feature type="transmembrane region" description="Helical" evidence="8">
    <location>
        <begin position="252"/>
        <end position="276"/>
    </location>
</feature>
<name>G9QLJ6_9BACI</name>
<dbReference type="FunFam" id="1.10.3470.10:FF:000001">
    <property type="entry name" value="Vitamin B12 ABC transporter permease BtuC"/>
    <property type="match status" value="1"/>
</dbReference>
<feature type="transmembrane region" description="Helical" evidence="8">
    <location>
        <begin position="206"/>
        <end position="232"/>
    </location>
</feature>
<feature type="transmembrane region" description="Helical" evidence="8">
    <location>
        <begin position="288"/>
        <end position="309"/>
    </location>
</feature>
<dbReference type="AlphaFoldDB" id="G9QLJ6"/>
<keyword evidence="4" id="KW-1003">Cell membrane</keyword>
<evidence type="ECO:0000313" key="9">
    <source>
        <dbReference type="EMBL" id="EHL77955.1"/>
    </source>
</evidence>
<comment type="subcellular location">
    <subcellularLocation>
        <location evidence="1">Cell membrane</location>
        <topology evidence="1">Multi-pass membrane protein</topology>
    </subcellularLocation>
</comment>
<keyword evidence="7 8" id="KW-0472">Membrane</keyword>
<evidence type="ECO:0000256" key="7">
    <source>
        <dbReference type="ARBA" id="ARBA00023136"/>
    </source>
</evidence>
<dbReference type="PANTHER" id="PTHR30472">
    <property type="entry name" value="FERRIC ENTEROBACTIN TRANSPORT SYSTEM PERMEASE PROTEIN"/>
    <property type="match status" value="1"/>
</dbReference>
<dbReference type="Proteomes" id="UP000011747">
    <property type="component" value="Unassembled WGS sequence"/>
</dbReference>
<evidence type="ECO:0000313" key="10">
    <source>
        <dbReference type="Proteomes" id="UP000011747"/>
    </source>
</evidence>
<gene>
    <name evidence="9" type="ORF">HMPREF1015_02651</name>
</gene>
<dbReference type="RefSeq" id="WP_003354246.1">
    <property type="nucleotide sequence ID" value="NZ_JH414754.1"/>
</dbReference>
<dbReference type="CDD" id="cd06550">
    <property type="entry name" value="TM_ABC_iron-siderophores_like"/>
    <property type="match status" value="1"/>
</dbReference>
<dbReference type="InterPro" id="IPR000522">
    <property type="entry name" value="ABC_transptr_permease_BtuC"/>
</dbReference>
<feature type="transmembrane region" description="Helical" evidence="8">
    <location>
        <begin position="104"/>
        <end position="122"/>
    </location>
</feature>
<keyword evidence="6 8" id="KW-1133">Transmembrane helix</keyword>